<gene>
    <name evidence="1" type="ORF">LXT13_23325</name>
</gene>
<evidence type="ECO:0000313" key="2">
    <source>
        <dbReference type="Proteomes" id="UP001200741"/>
    </source>
</evidence>
<comment type="caution">
    <text evidence="1">The sequence shown here is derived from an EMBL/GenBank/DDBJ whole genome shotgun (WGS) entry which is preliminary data.</text>
</comment>
<protein>
    <submittedName>
        <fullName evidence="1">DUF6445 family protein</fullName>
    </submittedName>
</protein>
<keyword evidence="2" id="KW-1185">Reference proteome</keyword>
<sequence>MSLRFNLAARVETVKFDTGERVFVIDDFLDNPEDLVALARAHASAFDAPRGHPYPGPQLLLPDGLAQQIDDHFQQHCREFLGARHPVGMYARFSRVTTDPARLDARQRVCHRDDTGVEPGHSVSALVHYLFHDEALGGTVFFQPLMSPTELAQFRRDAGALDDPGFASRYGIGPGYMTEGNRYFRRIGHVPARWNRAIFYDGGIEHSGHICWQPERYLSGDGRLTMNAFFKHRNV</sequence>
<proteinExistence type="predicted"/>
<reference evidence="1 2" key="1">
    <citation type="submission" date="2021-12" db="EMBL/GenBank/DDBJ databases">
        <title>Genome seq of P8.</title>
        <authorList>
            <person name="Seo T."/>
        </authorList>
    </citation>
    <scope>NUCLEOTIDE SEQUENCE [LARGE SCALE GENOMIC DNA]</scope>
    <source>
        <strain evidence="1 2">P8</strain>
    </source>
</reference>
<dbReference type="Pfam" id="PF20043">
    <property type="entry name" value="DUF6445"/>
    <property type="match status" value="1"/>
</dbReference>
<dbReference type="Proteomes" id="UP001200741">
    <property type="component" value="Unassembled WGS sequence"/>
</dbReference>
<evidence type="ECO:0000313" key="1">
    <source>
        <dbReference type="EMBL" id="MCE4557332.1"/>
    </source>
</evidence>
<organism evidence="1 2">
    <name type="scientific">Pelomonas cellulosilytica</name>
    <dbReference type="NCBI Taxonomy" id="2906762"/>
    <lineage>
        <taxon>Bacteria</taxon>
        <taxon>Pseudomonadati</taxon>
        <taxon>Pseudomonadota</taxon>
        <taxon>Betaproteobacteria</taxon>
        <taxon>Burkholderiales</taxon>
        <taxon>Sphaerotilaceae</taxon>
        <taxon>Roseateles</taxon>
    </lineage>
</organism>
<accession>A0ABS8XZN1</accession>
<dbReference type="InterPro" id="IPR045617">
    <property type="entry name" value="DUF6445"/>
</dbReference>
<name>A0ABS8XZN1_9BURK</name>
<dbReference type="EMBL" id="JAJTWU010000010">
    <property type="protein sequence ID" value="MCE4557332.1"/>
    <property type="molecule type" value="Genomic_DNA"/>
</dbReference>